<gene>
    <name evidence="5" type="ORF">AB3G39_15590</name>
</gene>
<dbReference type="Pfam" id="PF13715">
    <property type="entry name" value="CarbopepD_reg_2"/>
    <property type="match status" value="1"/>
</dbReference>
<evidence type="ECO:0000256" key="1">
    <source>
        <dbReference type="ARBA" id="ARBA00004442"/>
    </source>
</evidence>
<evidence type="ECO:0000256" key="2">
    <source>
        <dbReference type="ARBA" id="ARBA00023136"/>
    </source>
</evidence>
<comment type="subcellular location">
    <subcellularLocation>
        <location evidence="1">Cell outer membrane</location>
    </subcellularLocation>
</comment>
<dbReference type="InterPro" id="IPR012910">
    <property type="entry name" value="Plug_dom"/>
</dbReference>
<name>A0AB39WBS4_9FLAO</name>
<dbReference type="SUPFAM" id="SSF56935">
    <property type="entry name" value="Porins"/>
    <property type="match status" value="1"/>
</dbReference>
<dbReference type="Gene3D" id="2.170.130.10">
    <property type="entry name" value="TonB-dependent receptor, plug domain"/>
    <property type="match status" value="1"/>
</dbReference>
<keyword evidence="5" id="KW-0378">Hydrolase</keyword>
<sequence>MYFIHRICFFSICFVFALNLKAQDKSKAIALKDILLSIEKQHHIYFNYIDNEIVIFNILPPKKSLTLTKKINYLQKKTNLRFENTDNKFITIFNSTKTLESKNICGYVFAKDDNSPIENVTIRFENGATITTDKRGYFELEKDKSTDLLISCLGYASQKIPVVAFQNKNCTKIYLEVELLELNNIIANLYLTSGISKKNYGTFEIKPKRLGILPGLIEPDVLQTMLQIPGIYSTDESISSINVRGGTHDQNLFLWNGIKMYQTGHFFGLISAFNPNLAHTISITKNGSSAFFGEGVSSVIAISSNPNKLEKNSFSAGINMINADVYSKFNINKKGFLEIAVRKSITDLVKTPTYKEYNSKAFQNTNIIDFFNKQNSTYSSDEKFNFYDITAKFSQKIGQKDHLIVDFITINDQLKVLQTSKINNVVLSETNNLYQKNYGANLSWKRNWNAKNYSTINVYSSSYALNAEKNKIQDNLIVRQENKVLDTGLKLENSKIIGSKFTFNTGYQLNEIGTVNLDEVNKPIFYRRIKEVLRTHAVIAEGKFNDTLSKIYLSTGLRLNYIEQFNKYILEPRLHFNYTATKHLNLEVLGEFKSQYSYQVIDQQEDYFGIEKRRWILANNTTIPIQRSKQASINLFYTQKNWLITLENFYKKVNGINSSGQGFQNQLEFVKINGNYETLGSEILVQKKINHFISWLSYAYNYNNYNFPNSSWPIFPNNFKLEHIISWAGIYQKKNLKLAIGSKWYSGKPTTSLKSDVINYSDFLNPKIDYNSPNNKILDNFFQVNFSATYKWKDSNDIQYKLGFSILNLFNRKNEINEFHRINAITNSIEDVKTFSIRRTPNLSFRIAY</sequence>
<feature type="domain" description="TonB-dependent receptor plug" evidence="4">
    <location>
        <begin position="223"/>
        <end position="295"/>
    </location>
</feature>
<dbReference type="AlphaFoldDB" id="A0AB39WBS4"/>
<evidence type="ECO:0000256" key="3">
    <source>
        <dbReference type="ARBA" id="ARBA00023237"/>
    </source>
</evidence>
<protein>
    <submittedName>
        <fullName evidence="5">Carboxypeptidase-like regulatory domain-containing protein</fullName>
    </submittedName>
</protein>
<dbReference type="GO" id="GO:0004180">
    <property type="term" value="F:carboxypeptidase activity"/>
    <property type="evidence" value="ECO:0007669"/>
    <property type="project" value="UniProtKB-KW"/>
</dbReference>
<proteinExistence type="predicted"/>
<keyword evidence="2" id="KW-0472">Membrane</keyword>
<dbReference type="Pfam" id="PF07715">
    <property type="entry name" value="Plug"/>
    <property type="match status" value="1"/>
</dbReference>
<dbReference type="EMBL" id="CP165626">
    <property type="protein sequence ID" value="XDU98569.1"/>
    <property type="molecule type" value="Genomic_DNA"/>
</dbReference>
<accession>A0AB39WBS4</accession>
<keyword evidence="5" id="KW-0121">Carboxypeptidase</keyword>
<evidence type="ECO:0000259" key="4">
    <source>
        <dbReference type="Pfam" id="PF07715"/>
    </source>
</evidence>
<dbReference type="RefSeq" id="WP_369769543.1">
    <property type="nucleotide sequence ID" value="NZ_CP165626.1"/>
</dbReference>
<keyword evidence="5" id="KW-0645">Protease</keyword>
<dbReference type="GO" id="GO:0009279">
    <property type="term" value="C:cell outer membrane"/>
    <property type="evidence" value="ECO:0007669"/>
    <property type="project" value="UniProtKB-SubCell"/>
</dbReference>
<dbReference type="InterPro" id="IPR037066">
    <property type="entry name" value="Plug_dom_sf"/>
</dbReference>
<organism evidence="5">
    <name type="scientific">Flavobacterium sp. WC2416</name>
    <dbReference type="NCBI Taxonomy" id="3234141"/>
    <lineage>
        <taxon>Bacteria</taxon>
        <taxon>Pseudomonadati</taxon>
        <taxon>Bacteroidota</taxon>
        <taxon>Flavobacteriia</taxon>
        <taxon>Flavobacteriales</taxon>
        <taxon>Flavobacteriaceae</taxon>
        <taxon>Flavobacterium</taxon>
    </lineage>
</organism>
<evidence type="ECO:0000313" key="5">
    <source>
        <dbReference type="EMBL" id="XDU98569.1"/>
    </source>
</evidence>
<reference evidence="5" key="1">
    <citation type="submission" date="2024-07" db="EMBL/GenBank/DDBJ databases">
        <authorList>
            <person name="Biller S.J."/>
        </authorList>
    </citation>
    <scope>NUCLEOTIDE SEQUENCE</scope>
    <source>
        <strain evidence="5">WC2416</strain>
    </source>
</reference>
<dbReference type="SUPFAM" id="SSF49464">
    <property type="entry name" value="Carboxypeptidase regulatory domain-like"/>
    <property type="match status" value="1"/>
</dbReference>
<keyword evidence="3" id="KW-0998">Cell outer membrane</keyword>
<dbReference type="Gene3D" id="2.40.170.20">
    <property type="entry name" value="TonB-dependent receptor, beta-barrel domain"/>
    <property type="match status" value="1"/>
</dbReference>
<dbReference type="InterPro" id="IPR036942">
    <property type="entry name" value="Beta-barrel_TonB_sf"/>
</dbReference>
<dbReference type="InterPro" id="IPR008969">
    <property type="entry name" value="CarboxyPept-like_regulatory"/>
</dbReference>
<dbReference type="Gene3D" id="2.60.40.1120">
    <property type="entry name" value="Carboxypeptidase-like, regulatory domain"/>
    <property type="match status" value="1"/>
</dbReference>